<dbReference type="OrthoDB" id="276296at2759"/>
<reference evidence="11 12" key="1">
    <citation type="submission" date="2016-05" db="EMBL/GenBank/DDBJ databases">
        <title>Nuclear genome of Blastocystis sp. subtype 1 NandII.</title>
        <authorList>
            <person name="Gentekaki E."/>
            <person name="Curtis B."/>
            <person name="Stairs C."/>
            <person name="Eme L."/>
            <person name="Herman E."/>
            <person name="Klimes V."/>
            <person name="Arias M.C."/>
            <person name="Elias M."/>
            <person name="Hilliou F."/>
            <person name="Klute M."/>
            <person name="Malik S.-B."/>
            <person name="Pightling A."/>
            <person name="Rachubinski R."/>
            <person name="Salas D."/>
            <person name="Schlacht A."/>
            <person name="Suga H."/>
            <person name="Archibald J."/>
            <person name="Ball S.G."/>
            <person name="Clark G."/>
            <person name="Dacks J."/>
            <person name="Van Der Giezen M."/>
            <person name="Tsaousis A."/>
            <person name="Roger A."/>
        </authorList>
    </citation>
    <scope>NUCLEOTIDE SEQUENCE [LARGE SCALE GENOMIC DNA]</scope>
    <source>
        <strain evidence="12">ATCC 50177 / NandII</strain>
    </source>
</reference>
<evidence type="ECO:0000256" key="6">
    <source>
        <dbReference type="ARBA" id="ARBA00022737"/>
    </source>
</evidence>
<keyword evidence="9" id="KW-1015">Disulfide bond</keyword>
<dbReference type="Gene3D" id="1.10.287.2900">
    <property type="match status" value="1"/>
</dbReference>
<evidence type="ECO:0000256" key="7">
    <source>
        <dbReference type="ARBA" id="ARBA00022982"/>
    </source>
</evidence>
<evidence type="ECO:0000256" key="4">
    <source>
        <dbReference type="ARBA" id="ARBA00022448"/>
    </source>
</evidence>
<dbReference type="PROSITE" id="PS51808">
    <property type="entry name" value="CHCH"/>
    <property type="match status" value="1"/>
</dbReference>
<accession>A0A196SIX0</accession>
<comment type="function">
    <text evidence="1">Accessory subunit of the mitochondrial membrane respiratory chain NADH dehydrogenase (Complex I), that is believed not to be involved in catalysis. Complex I functions in the transfer of electrons from NADH to the respiratory chain. The immediate electron acceptor for the enzyme is believed to be ubiquinone.</text>
</comment>
<evidence type="ECO:0000259" key="10">
    <source>
        <dbReference type="Pfam" id="PF06747"/>
    </source>
</evidence>
<dbReference type="EMBL" id="LXWW01000052">
    <property type="protein sequence ID" value="OAO16985.1"/>
    <property type="molecule type" value="Genomic_DNA"/>
</dbReference>
<proteinExistence type="inferred from homology"/>
<keyword evidence="6" id="KW-0677">Repeat</keyword>
<keyword evidence="4" id="KW-0813">Transport</keyword>
<keyword evidence="7" id="KW-0249">Electron transport</keyword>
<dbReference type="GO" id="GO:0006120">
    <property type="term" value="P:mitochondrial electron transport, NADH to ubiquinone"/>
    <property type="evidence" value="ECO:0007669"/>
    <property type="project" value="InterPro"/>
</dbReference>
<keyword evidence="12" id="KW-1185">Reference proteome</keyword>
<evidence type="ECO:0000256" key="1">
    <source>
        <dbReference type="ARBA" id="ARBA00003195"/>
    </source>
</evidence>
<keyword evidence="5" id="KW-0679">Respiratory chain</keyword>
<keyword evidence="11" id="KW-0830">Ubiquinone</keyword>
<dbReference type="InterPro" id="IPR010625">
    <property type="entry name" value="CHCH"/>
</dbReference>
<evidence type="ECO:0000256" key="8">
    <source>
        <dbReference type="ARBA" id="ARBA00023128"/>
    </source>
</evidence>
<dbReference type="PANTHER" id="PTHR13344:SF0">
    <property type="entry name" value="NADH DEHYDROGENASE [UBIQUINONE] 1 ALPHA SUBCOMPLEX SUBUNIT 8"/>
    <property type="match status" value="1"/>
</dbReference>
<feature type="domain" description="CHCH" evidence="10">
    <location>
        <begin position="70"/>
        <end position="104"/>
    </location>
</feature>
<dbReference type="InterPro" id="IPR016680">
    <property type="entry name" value="NDUFA8"/>
</dbReference>
<evidence type="ECO:0000313" key="11">
    <source>
        <dbReference type="EMBL" id="OAO16985.1"/>
    </source>
</evidence>
<sequence length="113" mass="13037">MSEEKVDLRSIPTAADLFAFAPIIEEQCSKQNIAFMECKTKCEHPKECLSQAHAVQDCVMDTFTLVKEKCPVEFSAFTKCLDVHNTRLEDCRKTQKKFMACWNKKPEAEEKKE</sequence>
<evidence type="ECO:0000256" key="3">
    <source>
        <dbReference type="ARBA" id="ARBA00010705"/>
    </source>
</evidence>
<dbReference type="GO" id="GO:0005739">
    <property type="term" value="C:mitochondrion"/>
    <property type="evidence" value="ECO:0007669"/>
    <property type="project" value="UniProtKB-SubCell"/>
</dbReference>
<comment type="subcellular location">
    <subcellularLocation>
        <location evidence="2">Mitochondrion</location>
    </subcellularLocation>
</comment>
<evidence type="ECO:0000256" key="5">
    <source>
        <dbReference type="ARBA" id="ARBA00022660"/>
    </source>
</evidence>
<evidence type="ECO:0000256" key="2">
    <source>
        <dbReference type="ARBA" id="ARBA00004173"/>
    </source>
</evidence>
<dbReference type="Pfam" id="PF06747">
    <property type="entry name" value="CHCH"/>
    <property type="match status" value="1"/>
</dbReference>
<protein>
    <submittedName>
        <fullName evidence="11">NADH dehydrogenase (Ubiquinone) 1 alpha subcomplex 8</fullName>
    </submittedName>
</protein>
<keyword evidence="8" id="KW-0496">Mitochondrion</keyword>
<evidence type="ECO:0000256" key="9">
    <source>
        <dbReference type="ARBA" id="ARBA00023157"/>
    </source>
</evidence>
<gene>
    <name evidence="11" type="ORF">AV274_1295</name>
</gene>
<comment type="similarity">
    <text evidence="3">Belongs to the complex I NDUFA8 subunit family.</text>
</comment>
<comment type="caution">
    <text evidence="11">The sequence shown here is derived from an EMBL/GenBank/DDBJ whole genome shotgun (WGS) entry which is preliminary data.</text>
</comment>
<dbReference type="STRING" id="478820.A0A196SIX0"/>
<dbReference type="Proteomes" id="UP000078348">
    <property type="component" value="Unassembled WGS sequence"/>
</dbReference>
<organism evidence="11 12">
    <name type="scientific">Blastocystis sp. subtype 1 (strain ATCC 50177 / NandII)</name>
    <dbReference type="NCBI Taxonomy" id="478820"/>
    <lineage>
        <taxon>Eukaryota</taxon>
        <taxon>Sar</taxon>
        <taxon>Stramenopiles</taxon>
        <taxon>Bigyra</taxon>
        <taxon>Opalozoa</taxon>
        <taxon>Opalinata</taxon>
        <taxon>Blastocystidae</taxon>
        <taxon>Blastocystis</taxon>
    </lineage>
</organism>
<name>A0A196SIX0_BLAHN</name>
<dbReference type="PANTHER" id="PTHR13344">
    <property type="entry name" value="NADH-UBIQUINONE OXIDOREDUCTASE"/>
    <property type="match status" value="1"/>
</dbReference>
<dbReference type="AlphaFoldDB" id="A0A196SIX0"/>
<evidence type="ECO:0000313" key="12">
    <source>
        <dbReference type="Proteomes" id="UP000078348"/>
    </source>
</evidence>